<keyword evidence="1" id="KW-0433">Leucine-rich repeat</keyword>
<dbReference type="InterPro" id="IPR003591">
    <property type="entry name" value="Leu-rich_rpt_typical-subtyp"/>
</dbReference>
<dbReference type="Proteomes" id="UP000289738">
    <property type="component" value="Chromosome B02"/>
</dbReference>
<dbReference type="SUPFAM" id="SSF52058">
    <property type="entry name" value="L domain-like"/>
    <property type="match status" value="1"/>
</dbReference>
<organism evidence="6 7">
    <name type="scientific">Arachis hypogaea</name>
    <name type="common">Peanut</name>
    <dbReference type="NCBI Taxonomy" id="3818"/>
    <lineage>
        <taxon>Eukaryota</taxon>
        <taxon>Viridiplantae</taxon>
        <taxon>Streptophyta</taxon>
        <taxon>Embryophyta</taxon>
        <taxon>Tracheophyta</taxon>
        <taxon>Spermatophyta</taxon>
        <taxon>Magnoliopsida</taxon>
        <taxon>eudicotyledons</taxon>
        <taxon>Gunneridae</taxon>
        <taxon>Pentapetalae</taxon>
        <taxon>rosids</taxon>
        <taxon>fabids</taxon>
        <taxon>Fabales</taxon>
        <taxon>Fabaceae</taxon>
        <taxon>Papilionoideae</taxon>
        <taxon>50 kb inversion clade</taxon>
        <taxon>dalbergioids sensu lato</taxon>
        <taxon>Dalbergieae</taxon>
        <taxon>Pterocarpus clade</taxon>
        <taxon>Arachis</taxon>
    </lineage>
</organism>
<dbReference type="EMBL" id="SDMP01000012">
    <property type="protein sequence ID" value="RYR23886.1"/>
    <property type="molecule type" value="Genomic_DNA"/>
</dbReference>
<dbReference type="Gene3D" id="3.40.50.300">
    <property type="entry name" value="P-loop containing nucleotide triphosphate hydrolases"/>
    <property type="match status" value="1"/>
</dbReference>
<dbReference type="Pfam" id="PF03087">
    <property type="entry name" value="BPS1"/>
    <property type="match status" value="1"/>
</dbReference>
<dbReference type="PANTHER" id="PTHR36766">
    <property type="entry name" value="PLANT BROAD-SPECTRUM MILDEW RESISTANCE PROTEIN RPW8"/>
    <property type="match status" value="1"/>
</dbReference>
<dbReference type="Gene3D" id="3.80.10.10">
    <property type="entry name" value="Ribonuclease Inhibitor"/>
    <property type="match status" value="3"/>
</dbReference>
<evidence type="ECO:0000256" key="3">
    <source>
        <dbReference type="ARBA" id="ARBA00022821"/>
    </source>
</evidence>
<keyword evidence="3" id="KW-0611">Plant defense</keyword>
<dbReference type="InterPro" id="IPR027417">
    <property type="entry name" value="P-loop_NTPase"/>
</dbReference>
<feature type="domain" description="R13L1/DRL21-like LRR repeat region" evidence="5">
    <location>
        <begin position="754"/>
        <end position="880"/>
    </location>
</feature>
<evidence type="ECO:0000256" key="1">
    <source>
        <dbReference type="ARBA" id="ARBA00022614"/>
    </source>
</evidence>
<evidence type="ECO:0000313" key="6">
    <source>
        <dbReference type="EMBL" id="RYR23886.1"/>
    </source>
</evidence>
<dbReference type="FunFam" id="3.40.50.300:FF:001091">
    <property type="entry name" value="Probable disease resistance protein At1g61300"/>
    <property type="match status" value="1"/>
</dbReference>
<evidence type="ECO:0000313" key="7">
    <source>
        <dbReference type="Proteomes" id="UP000289738"/>
    </source>
</evidence>
<dbReference type="SUPFAM" id="SSF52540">
    <property type="entry name" value="P-loop containing nucleoside triphosphate hydrolases"/>
    <property type="match status" value="1"/>
</dbReference>
<dbReference type="GO" id="GO:0043531">
    <property type="term" value="F:ADP binding"/>
    <property type="evidence" value="ECO:0007669"/>
    <property type="project" value="InterPro"/>
</dbReference>
<dbReference type="GO" id="GO:0048367">
    <property type="term" value="P:shoot system development"/>
    <property type="evidence" value="ECO:0007669"/>
    <property type="project" value="InterPro"/>
</dbReference>
<dbReference type="InterPro" id="IPR002182">
    <property type="entry name" value="NB-ARC"/>
</dbReference>
<accession>A0A445ABS6</accession>
<reference evidence="6 7" key="1">
    <citation type="submission" date="2019-01" db="EMBL/GenBank/DDBJ databases">
        <title>Sequencing of cultivated peanut Arachis hypogaea provides insights into genome evolution and oil improvement.</title>
        <authorList>
            <person name="Chen X."/>
        </authorList>
    </citation>
    <scope>NUCLEOTIDE SEQUENCE [LARGE SCALE GENOMIC DNA]</scope>
    <source>
        <strain evidence="7">cv. Fuhuasheng</strain>
        <tissue evidence="6">Leaves</tissue>
    </source>
</reference>
<dbReference type="GO" id="GO:0048364">
    <property type="term" value="P:root development"/>
    <property type="evidence" value="ECO:0007669"/>
    <property type="project" value="InterPro"/>
</dbReference>
<protein>
    <submittedName>
        <fullName evidence="6">Uncharacterized protein</fullName>
    </submittedName>
</protein>
<dbReference type="Pfam" id="PF25019">
    <property type="entry name" value="LRR_R13L1-DRL21"/>
    <property type="match status" value="1"/>
</dbReference>
<dbReference type="GO" id="GO:0006952">
    <property type="term" value="P:defense response"/>
    <property type="evidence" value="ECO:0007669"/>
    <property type="project" value="UniProtKB-KW"/>
</dbReference>
<keyword evidence="2" id="KW-0677">Repeat</keyword>
<gene>
    <name evidence="6" type="ORF">Ahy_B02g057374</name>
</gene>
<dbReference type="PRINTS" id="PR00364">
    <property type="entry name" value="DISEASERSIST"/>
</dbReference>
<dbReference type="InterPro" id="IPR032675">
    <property type="entry name" value="LRR_dom_sf"/>
</dbReference>
<dbReference type="SMART" id="SM00369">
    <property type="entry name" value="LRR_TYP"/>
    <property type="match status" value="2"/>
</dbReference>
<name>A0A445ABS6_ARAHY</name>
<keyword evidence="7" id="KW-1185">Reference proteome</keyword>
<dbReference type="InterPro" id="IPR004320">
    <property type="entry name" value="BPS1_pln"/>
</dbReference>
<feature type="domain" description="NB-ARC" evidence="4">
    <location>
        <begin position="356"/>
        <end position="524"/>
    </location>
</feature>
<dbReference type="PANTHER" id="PTHR36766:SF40">
    <property type="entry name" value="DISEASE RESISTANCE PROTEIN RGA3"/>
    <property type="match status" value="1"/>
</dbReference>
<evidence type="ECO:0000259" key="5">
    <source>
        <dbReference type="Pfam" id="PF25019"/>
    </source>
</evidence>
<dbReference type="Pfam" id="PF00931">
    <property type="entry name" value="NB-ARC"/>
    <property type="match status" value="1"/>
</dbReference>
<dbReference type="SUPFAM" id="SSF52047">
    <property type="entry name" value="RNI-like"/>
    <property type="match status" value="1"/>
</dbReference>
<sequence length="1312" mass="148089">MSRAQDPHPNKSFFPFGNPFRMISPKGSRLSPQQLTILHEFEAKLAERLRKLTPKSKDEILSFSWMTSAMASIRETHSDVLTLIADLELPVIDWDDKWKDVYLDISVKLLDICNAFTSEISRLNQSNLSVKCALHSLESASPKHFIRACSSLDSWRQLTNSRNPRIEKCLTVLDDLVGSLDLPKVKNSAKGKALMQAMYGVKVQTVFVCSVFAAAFSASPKKLLNLDVADVYSWAPAFRSLQSFVNEEIRVRFSSGRFSVLNELEAIDASVKELYPIIQGSVDTVKMESYQHNVHKLSNASGNLSQGLDLLAKEVDGFFQVVLTSRDTLLSNLRPDKIVNERVHGSKNCRNVYGREDDKKALIKMLNDNNEHHLSVISIVGMGGVGKTTLAQWMYNNAELMEGFDRKAWVCVSENFNIVETTRNIVKEISTNAQDLDSFNSVQDALKKGFSEKKFFIVLDDVWSNDHHQWKDFLAPFQYGVKGSTILLTTRKEDVGSVVQTNYHPHYLIPLSEDYCWSVFAANASFPESNGNPTLEGIGRSIARKCDVSRLFFKKLQDNKEYFVMHDLLHDLAIFLAGDFYCRIEALGEHEEKKVLTRHFSYFPPERLHRPISKVFNSNAKLESFRTSLYIDDLFSMESVASKFICLRVLSFHKLDVLPDSIGELIHLRYLNLSSTDINRLPESLCNLYNLQTLILYRCTELTMLPVNMHNLVNLRHLDLRKTSLEEMPGGISKMKHLHTLSSFVVGKHEDNGIKELGGLSNLHGSLELKKLENIVDVKEAENARMTNKNLINELYLEWSSGDDMVPNTKAERDILDSLQPHNSLKELRIKGYKGTIFPDWLGHCSYNNMTSVSLESCNNCCMLPSLGQLPYLKALRIQGFDQLKCVGMEFYKGIGDPSLHIAPPFPLLESLEFDNMPCWEEWHLPDSKAFPQLKSLQIIDCPMLKGDTLHRVLMRIVSSSSDALKVRKLVIQSEAAGFADMSLNGDRLSIRGSESVVESAFNEMISIKHLPSLQEVEIIGCSFAVSWPNNCLLPKSLQKLTITDCSKVEFPQHKYDLVELLIHSCHSLTSLSLDVFPNLKNLDITVCSNLESVSMSEAPHAALQRLSIRFCDKLVSLAGEGLAAPNLTHLKIIGCSKLEALPRDMKSILPSLQSLNIQSCPNICRLPEGGLPPNLKSLVVRICEQQTRDLSWMANLDALTHLAIDGYNCKNIKSYPEVGSLPHLPSLTTLYIWWFDNLETLECNELLRLTSLQQLSISFCQKLENMEGEKLPPSLLLLQIEGCRLLGGLCKNKHQQIWSKISHIPNIKFSE</sequence>
<comment type="caution">
    <text evidence="6">The sequence shown here is derived from an EMBL/GenBank/DDBJ whole genome shotgun (WGS) entry which is preliminary data.</text>
</comment>
<dbReference type="InterPro" id="IPR056789">
    <property type="entry name" value="LRR_R13L1-DRL21"/>
</dbReference>
<evidence type="ECO:0000256" key="2">
    <source>
        <dbReference type="ARBA" id="ARBA00022737"/>
    </source>
</evidence>
<evidence type="ECO:0000259" key="4">
    <source>
        <dbReference type="Pfam" id="PF00931"/>
    </source>
</evidence>
<proteinExistence type="predicted"/>